<reference evidence="4" key="1">
    <citation type="submission" date="2023-06" db="EMBL/GenBank/DDBJ databases">
        <authorList>
            <person name="Kurt Z."/>
        </authorList>
    </citation>
    <scope>NUCLEOTIDE SEQUENCE</scope>
</reference>
<dbReference type="SMART" id="SM00717">
    <property type="entry name" value="SANT"/>
    <property type="match status" value="1"/>
</dbReference>
<dbReference type="PROSITE" id="PS51293">
    <property type="entry name" value="SANT"/>
    <property type="match status" value="1"/>
</dbReference>
<gene>
    <name evidence="4" type="ORF">HINF_LOCUS23921</name>
    <name evidence="5" type="ORF">HINF_LOCUS57516</name>
</gene>
<dbReference type="AlphaFoldDB" id="A0AA86PE62"/>
<dbReference type="GO" id="GO:0003677">
    <property type="term" value="F:DNA binding"/>
    <property type="evidence" value="ECO:0007669"/>
    <property type="project" value="UniProtKB-KW"/>
</dbReference>
<evidence type="ECO:0000313" key="6">
    <source>
        <dbReference type="Proteomes" id="UP001642409"/>
    </source>
</evidence>
<keyword evidence="4" id="KW-0238">DNA-binding</keyword>
<sequence>MLENHQQKNMTWSNAEIQKLIDASNVYKNKTIDWIGVASHFPNRTPQQCKSFYNNRIRTIEVKTDRNIYDYYLFMISIQMQKPKTYQQNLKKLICDCRIADMYILIANLIVENRNFMYNQKFMGIMLQIIEIHSLLNENLTVAFSYQKFIEYGEYILSKEMFEIMSMRMSSFDVAMVKQKIQLKL</sequence>
<evidence type="ECO:0000259" key="3">
    <source>
        <dbReference type="PROSITE" id="PS51294"/>
    </source>
</evidence>
<feature type="domain" description="Myb-like" evidence="1">
    <location>
        <begin position="4"/>
        <end position="57"/>
    </location>
</feature>
<evidence type="ECO:0000313" key="4">
    <source>
        <dbReference type="EMBL" id="CAI9936276.1"/>
    </source>
</evidence>
<proteinExistence type="predicted"/>
<dbReference type="Pfam" id="PF00249">
    <property type="entry name" value="Myb_DNA-binding"/>
    <property type="match status" value="1"/>
</dbReference>
<evidence type="ECO:0000259" key="1">
    <source>
        <dbReference type="PROSITE" id="PS50090"/>
    </source>
</evidence>
<dbReference type="InterPro" id="IPR009057">
    <property type="entry name" value="Homeodomain-like_sf"/>
</dbReference>
<reference evidence="5 6" key="2">
    <citation type="submission" date="2024-07" db="EMBL/GenBank/DDBJ databases">
        <authorList>
            <person name="Akdeniz Z."/>
        </authorList>
    </citation>
    <scope>NUCLEOTIDE SEQUENCE [LARGE SCALE GENOMIC DNA]</scope>
</reference>
<dbReference type="InterPro" id="IPR017884">
    <property type="entry name" value="SANT_dom"/>
</dbReference>
<dbReference type="Proteomes" id="UP001642409">
    <property type="component" value="Unassembled WGS sequence"/>
</dbReference>
<accession>A0AA86PE62</accession>
<dbReference type="InterPro" id="IPR017930">
    <property type="entry name" value="Myb_dom"/>
</dbReference>
<name>A0AA86PE62_9EUKA</name>
<dbReference type="Gene3D" id="1.10.10.60">
    <property type="entry name" value="Homeodomain-like"/>
    <property type="match status" value="1"/>
</dbReference>
<evidence type="ECO:0000313" key="5">
    <source>
        <dbReference type="EMBL" id="CAL6076077.1"/>
    </source>
</evidence>
<feature type="domain" description="HTH myb-type" evidence="3">
    <location>
        <begin position="11"/>
        <end position="61"/>
    </location>
</feature>
<dbReference type="PROSITE" id="PS50090">
    <property type="entry name" value="MYB_LIKE"/>
    <property type="match status" value="1"/>
</dbReference>
<comment type="caution">
    <text evidence="4">The sequence shown here is derived from an EMBL/GenBank/DDBJ whole genome shotgun (WGS) entry which is preliminary data.</text>
</comment>
<keyword evidence="6" id="KW-1185">Reference proteome</keyword>
<protein>
    <submittedName>
        <fullName evidence="4">Myb-like DNA-binding domain-containing protein</fullName>
    </submittedName>
    <submittedName>
        <fullName evidence="5">Myb-like_DNA-binding domain-containing protein</fullName>
    </submittedName>
</protein>
<dbReference type="EMBL" id="CAXDID020000317">
    <property type="protein sequence ID" value="CAL6076077.1"/>
    <property type="molecule type" value="Genomic_DNA"/>
</dbReference>
<dbReference type="EMBL" id="CATOUU010000634">
    <property type="protein sequence ID" value="CAI9936276.1"/>
    <property type="molecule type" value="Genomic_DNA"/>
</dbReference>
<dbReference type="CDD" id="cd00167">
    <property type="entry name" value="SANT"/>
    <property type="match status" value="1"/>
</dbReference>
<organism evidence="4">
    <name type="scientific">Hexamita inflata</name>
    <dbReference type="NCBI Taxonomy" id="28002"/>
    <lineage>
        <taxon>Eukaryota</taxon>
        <taxon>Metamonada</taxon>
        <taxon>Diplomonadida</taxon>
        <taxon>Hexamitidae</taxon>
        <taxon>Hexamitinae</taxon>
        <taxon>Hexamita</taxon>
    </lineage>
</organism>
<dbReference type="PROSITE" id="PS51294">
    <property type="entry name" value="HTH_MYB"/>
    <property type="match status" value="1"/>
</dbReference>
<evidence type="ECO:0000259" key="2">
    <source>
        <dbReference type="PROSITE" id="PS51293"/>
    </source>
</evidence>
<dbReference type="SUPFAM" id="SSF46689">
    <property type="entry name" value="Homeodomain-like"/>
    <property type="match status" value="1"/>
</dbReference>
<feature type="domain" description="SANT" evidence="2">
    <location>
        <begin position="7"/>
        <end position="61"/>
    </location>
</feature>
<dbReference type="InterPro" id="IPR001005">
    <property type="entry name" value="SANT/Myb"/>
</dbReference>